<sequence>MMALVDQAAMLAPGGRVRLVKVDASEFSGGIHRFHYAPFPHTPDEIDAANGDEEKLGPKPIVFGGDTYDFWPFQVAGLELSTDQAAEPTLSVSNLDGHITALCLQFKDMVNAKVSIIDTYAVYLDAVNYPSGVNPTADSSMFTLQAFWLDTKTSEDDEVVTWALSSPADLQSLVIPTRQITSLCEWSLRGQYRSGDGCTYNGTAYFDAKGNQVSDPALDVCGGCLSDCRKRFGAGQSEPNAAILDFGGFPATVLFTQ</sequence>
<dbReference type="NCBIfam" id="TIGR01600">
    <property type="entry name" value="phage_tail_L"/>
    <property type="match status" value="1"/>
</dbReference>
<organism evidence="1 2">
    <name type="scientific">Salmonella enterica subsp. houtenae serovar 50:g,z51:-</name>
    <dbReference type="NCBI Taxonomy" id="1173947"/>
    <lineage>
        <taxon>Bacteria</taxon>
        <taxon>Pseudomonadati</taxon>
        <taxon>Pseudomonadota</taxon>
        <taxon>Gammaproteobacteria</taxon>
        <taxon>Enterobacterales</taxon>
        <taxon>Enterobacteriaceae</taxon>
        <taxon>Salmonella</taxon>
    </lineage>
</organism>
<accession>A0A2K0JHN1</accession>
<dbReference type="Pfam" id="PF05100">
    <property type="entry name" value="Phage_tail_L"/>
    <property type="match status" value="1"/>
</dbReference>
<dbReference type="EMBL" id="JWSP02000004">
    <property type="protein sequence ID" value="PNO34777.1"/>
    <property type="molecule type" value="Genomic_DNA"/>
</dbReference>
<reference evidence="2" key="1">
    <citation type="submission" date="2017-12" db="EMBL/GenBank/DDBJ databases">
        <title>FDA dAtabase for Regulatory Grade micrObial Sequences (FDA-ARGOS): Supporting development and validation of Infectious Disease Dx tests.</title>
        <authorList>
            <person name="Sichtig H."/>
            <person name="Tallon L."/>
            <person name="Sadzewicz L."/>
            <person name="Sengamalay N."/>
            <person name="Nagaraj S."/>
            <person name="Vavikolanu K."/>
            <person name="Aluvathingal J."/>
            <person name="Nadendla S."/>
            <person name="Pirone D.C."/>
            <person name="Hoffman M."/>
            <person name="Muruvanda T."/>
            <person name="Allard M."/>
            <person name="Evans P."/>
        </authorList>
    </citation>
    <scope>NUCLEOTIDE SEQUENCE [LARGE SCALE GENOMIC DNA]</scope>
    <source>
        <strain evidence="2">FDAARGOS_55</strain>
    </source>
</reference>
<comment type="caution">
    <text evidence="1">The sequence shown here is derived from an EMBL/GenBank/DDBJ whole genome shotgun (WGS) entry which is preliminary data.</text>
</comment>
<dbReference type="Proteomes" id="UP000236163">
    <property type="component" value="Unassembled WGS sequence"/>
</dbReference>
<dbReference type="InterPro" id="IPR006487">
    <property type="entry name" value="Phage_lambda_L"/>
</dbReference>
<dbReference type="AlphaFoldDB" id="A0A2K0JHN1"/>
<dbReference type="GO" id="GO:0030430">
    <property type="term" value="C:host cell cytoplasm"/>
    <property type="evidence" value="ECO:0007669"/>
    <property type="project" value="InterPro"/>
</dbReference>
<evidence type="ECO:0000313" key="2">
    <source>
        <dbReference type="Proteomes" id="UP000236163"/>
    </source>
</evidence>
<dbReference type="GO" id="GO:0051536">
    <property type="term" value="F:iron-sulfur cluster binding"/>
    <property type="evidence" value="ECO:0007669"/>
    <property type="project" value="InterPro"/>
</dbReference>
<protein>
    <submittedName>
        <fullName evidence="1">Phage minor tail protein L</fullName>
    </submittedName>
</protein>
<proteinExistence type="predicted"/>
<dbReference type="GO" id="GO:0046718">
    <property type="term" value="P:symbiont entry into host cell"/>
    <property type="evidence" value="ECO:0007669"/>
    <property type="project" value="InterPro"/>
</dbReference>
<evidence type="ECO:0000313" key="1">
    <source>
        <dbReference type="EMBL" id="PNO34777.1"/>
    </source>
</evidence>
<name>A0A2K0JHN1_SALHO</name>
<gene>
    <name evidence="1" type="ORF">RK55_017395</name>
</gene>